<evidence type="ECO:0000313" key="1">
    <source>
        <dbReference type="EMBL" id="KAJ7223455.1"/>
    </source>
</evidence>
<accession>A0AAD6YMJ0</accession>
<comment type="caution">
    <text evidence="1">The sequence shown here is derived from an EMBL/GenBank/DDBJ whole genome shotgun (WGS) entry which is preliminary data.</text>
</comment>
<dbReference type="AlphaFoldDB" id="A0AAD6YMJ0"/>
<evidence type="ECO:0000313" key="2">
    <source>
        <dbReference type="Proteomes" id="UP001219525"/>
    </source>
</evidence>
<sequence length="246" mass="26603">MSYADIIYTNVKQVQTCNRRTEAPLNVLLSYRDASLRACEAQQDREAALLVDQIIGTPARIAPGGHEKVPSRCPECPPVVPAGCLNGTDISSDKGIFLGVKFIKELASAKLSFRRSGRSAQEGPVFTPYEASSTVDEFNDVLVEDTVGGGGNESEMENEGSRVLHSRTMYLHFGHALRNMSATQKISSGCGIDVAHISDQTSHRINTGPAQDASCASDVLGPLWDEECDSWDENIGRAPYRTRAAA</sequence>
<dbReference type="Proteomes" id="UP001219525">
    <property type="component" value="Unassembled WGS sequence"/>
</dbReference>
<name>A0AAD6YMJ0_9AGAR</name>
<proteinExistence type="predicted"/>
<protein>
    <submittedName>
        <fullName evidence="1">Uncharacterized protein</fullName>
    </submittedName>
</protein>
<dbReference type="EMBL" id="JARJCW010000006">
    <property type="protein sequence ID" value="KAJ7223455.1"/>
    <property type="molecule type" value="Genomic_DNA"/>
</dbReference>
<keyword evidence="2" id="KW-1185">Reference proteome</keyword>
<reference evidence="1" key="1">
    <citation type="submission" date="2023-03" db="EMBL/GenBank/DDBJ databases">
        <title>Massive genome expansion in bonnet fungi (Mycena s.s.) driven by repeated elements and novel gene families across ecological guilds.</title>
        <authorList>
            <consortium name="Lawrence Berkeley National Laboratory"/>
            <person name="Harder C.B."/>
            <person name="Miyauchi S."/>
            <person name="Viragh M."/>
            <person name="Kuo A."/>
            <person name="Thoen E."/>
            <person name="Andreopoulos B."/>
            <person name="Lu D."/>
            <person name="Skrede I."/>
            <person name="Drula E."/>
            <person name="Henrissat B."/>
            <person name="Morin E."/>
            <person name="Kohler A."/>
            <person name="Barry K."/>
            <person name="LaButti K."/>
            <person name="Morin E."/>
            <person name="Salamov A."/>
            <person name="Lipzen A."/>
            <person name="Mereny Z."/>
            <person name="Hegedus B."/>
            <person name="Baldrian P."/>
            <person name="Stursova M."/>
            <person name="Weitz H."/>
            <person name="Taylor A."/>
            <person name="Grigoriev I.V."/>
            <person name="Nagy L.G."/>
            <person name="Martin F."/>
            <person name="Kauserud H."/>
        </authorList>
    </citation>
    <scope>NUCLEOTIDE SEQUENCE</scope>
    <source>
        <strain evidence="1">9144</strain>
    </source>
</reference>
<organism evidence="1 2">
    <name type="scientific">Mycena pura</name>
    <dbReference type="NCBI Taxonomy" id="153505"/>
    <lineage>
        <taxon>Eukaryota</taxon>
        <taxon>Fungi</taxon>
        <taxon>Dikarya</taxon>
        <taxon>Basidiomycota</taxon>
        <taxon>Agaricomycotina</taxon>
        <taxon>Agaricomycetes</taxon>
        <taxon>Agaricomycetidae</taxon>
        <taxon>Agaricales</taxon>
        <taxon>Marasmiineae</taxon>
        <taxon>Mycenaceae</taxon>
        <taxon>Mycena</taxon>
    </lineage>
</organism>
<gene>
    <name evidence="1" type="ORF">GGX14DRAFT_387772</name>
</gene>